<accession>A0A3P8L6Z7</accession>
<name>A0A3P8L6Z7_TSUPA</name>
<feature type="domain" description="AB hydrolase-1" evidence="2">
    <location>
        <begin position="77"/>
        <end position="327"/>
    </location>
</feature>
<evidence type="ECO:0000256" key="1">
    <source>
        <dbReference type="SAM" id="SignalP"/>
    </source>
</evidence>
<dbReference type="PROSITE" id="PS51318">
    <property type="entry name" value="TAT"/>
    <property type="match status" value="1"/>
</dbReference>
<dbReference type="PRINTS" id="PR00412">
    <property type="entry name" value="EPOXHYDRLASE"/>
</dbReference>
<dbReference type="RefSeq" id="WP_126196262.1">
    <property type="nucleotide sequence ID" value="NZ_CP085954.1"/>
</dbReference>
<dbReference type="EMBL" id="LR131273">
    <property type="protein sequence ID" value="VDR39121.1"/>
    <property type="molecule type" value="Genomic_DNA"/>
</dbReference>
<evidence type="ECO:0000259" key="2">
    <source>
        <dbReference type="Pfam" id="PF00561"/>
    </source>
</evidence>
<dbReference type="GO" id="GO:0004064">
    <property type="term" value="F:arylesterase activity"/>
    <property type="evidence" value="ECO:0007669"/>
    <property type="project" value="UniProtKB-EC"/>
</dbReference>
<dbReference type="AlphaFoldDB" id="A0A3P8L6Z7"/>
<sequence length="350" mass="36666">MKISRKLVVGAAGALGAGAAAIAASVAAYALSSPAEPANAKLIEDYDGPHTDGVVVSGDGTRLHTRVWGPEDGPIAVLIHGWTCNLTNFPRQVEHLVGRGYRVVAYDQRGHGESEAGAFAFSAAVLADDLHAVLAAHVPAGKKALLVGHSMGAITIMAWADKYTDEVAERAHHAVLSSTYARDAVAGFAGATPLAALPRVAPRFTQKLGDAVLGANVKVRHNRVHTAVIRYTALCGYASYGAVKYTEDMVASCPSDVRAEWGHVLANVDVTAGLRKITIPTSVAVGQFDHLTPPADADIIAGELRVAGKLDRFAVIRDSGHMLPLEQPEKFNALLDSILDGRPVTSGAPE</sequence>
<dbReference type="EC" id="3.1.1.2" evidence="3"/>
<dbReference type="InterPro" id="IPR006311">
    <property type="entry name" value="TAT_signal"/>
</dbReference>
<dbReference type="InterPro" id="IPR000073">
    <property type="entry name" value="AB_hydrolase_1"/>
</dbReference>
<dbReference type="Pfam" id="PF00561">
    <property type="entry name" value="Abhydrolase_1"/>
    <property type="match status" value="1"/>
</dbReference>
<proteinExistence type="predicted"/>
<dbReference type="OrthoDB" id="5422338at2"/>
<reference evidence="3 4" key="1">
    <citation type="submission" date="2018-12" db="EMBL/GenBank/DDBJ databases">
        <authorList>
            <consortium name="Pathogen Informatics"/>
        </authorList>
    </citation>
    <scope>NUCLEOTIDE SEQUENCE [LARGE SCALE GENOMIC DNA]</scope>
    <source>
        <strain evidence="3 4">NCTC10741</strain>
    </source>
</reference>
<dbReference type="InterPro" id="IPR050266">
    <property type="entry name" value="AB_hydrolase_sf"/>
</dbReference>
<keyword evidence="1" id="KW-0732">Signal</keyword>
<keyword evidence="3" id="KW-0378">Hydrolase</keyword>
<evidence type="ECO:0000313" key="3">
    <source>
        <dbReference type="EMBL" id="VDR39121.1"/>
    </source>
</evidence>
<feature type="chain" id="PRO_5038522880" evidence="1">
    <location>
        <begin position="31"/>
        <end position="350"/>
    </location>
</feature>
<dbReference type="SUPFAM" id="SSF53474">
    <property type="entry name" value="alpha/beta-Hydrolases"/>
    <property type="match status" value="1"/>
</dbReference>
<dbReference type="Proteomes" id="UP000271626">
    <property type="component" value="Chromosome"/>
</dbReference>
<protein>
    <submittedName>
        <fullName evidence="3">Arylesterase</fullName>
        <ecNumber evidence="3">3.1.1.2</ecNumber>
    </submittedName>
</protein>
<dbReference type="GO" id="GO:0016020">
    <property type="term" value="C:membrane"/>
    <property type="evidence" value="ECO:0007669"/>
    <property type="project" value="TreeGrafter"/>
</dbReference>
<dbReference type="PANTHER" id="PTHR43798">
    <property type="entry name" value="MONOACYLGLYCEROL LIPASE"/>
    <property type="match status" value="1"/>
</dbReference>
<gene>
    <name evidence="3" type="ORF">NCTC10741_02257</name>
</gene>
<organism evidence="3 4">
    <name type="scientific">Tsukamurella paurometabola</name>
    <name type="common">Corynebacterium paurometabolum</name>
    <dbReference type="NCBI Taxonomy" id="2061"/>
    <lineage>
        <taxon>Bacteria</taxon>
        <taxon>Bacillati</taxon>
        <taxon>Actinomycetota</taxon>
        <taxon>Actinomycetes</taxon>
        <taxon>Mycobacteriales</taxon>
        <taxon>Tsukamurellaceae</taxon>
        <taxon>Tsukamurella</taxon>
    </lineage>
</organism>
<dbReference type="Gene3D" id="3.40.50.1820">
    <property type="entry name" value="alpha/beta hydrolase"/>
    <property type="match status" value="1"/>
</dbReference>
<evidence type="ECO:0000313" key="4">
    <source>
        <dbReference type="Proteomes" id="UP000271626"/>
    </source>
</evidence>
<dbReference type="PANTHER" id="PTHR43798:SF33">
    <property type="entry name" value="HYDROLASE, PUTATIVE (AFU_ORTHOLOGUE AFUA_2G14860)-RELATED"/>
    <property type="match status" value="1"/>
</dbReference>
<feature type="signal peptide" evidence="1">
    <location>
        <begin position="1"/>
        <end position="30"/>
    </location>
</feature>
<dbReference type="InterPro" id="IPR000639">
    <property type="entry name" value="Epox_hydrolase-like"/>
</dbReference>
<dbReference type="InterPro" id="IPR029058">
    <property type="entry name" value="AB_hydrolase_fold"/>
</dbReference>